<comment type="subcellular location">
    <subcellularLocation>
        <location evidence="6">Cell membrane</location>
        <topology evidence="6">Multi-pass membrane protein</topology>
    </subcellularLocation>
    <subcellularLocation>
        <location evidence="1">Membrane</location>
        <topology evidence="1">Multi-pass membrane protein</topology>
    </subcellularLocation>
</comment>
<evidence type="ECO:0000256" key="1">
    <source>
        <dbReference type="ARBA" id="ARBA00004141"/>
    </source>
</evidence>
<dbReference type="InterPro" id="IPR051784">
    <property type="entry name" value="Nod_factor_ABC_transporter"/>
</dbReference>
<evidence type="ECO:0000256" key="6">
    <source>
        <dbReference type="RuleBase" id="RU361157"/>
    </source>
</evidence>
<dbReference type="InterPro" id="IPR047817">
    <property type="entry name" value="ABC2_TM_bact-type"/>
</dbReference>
<dbReference type="EMBL" id="BAABAL010000014">
    <property type="protein sequence ID" value="GAA4012406.1"/>
    <property type="molecule type" value="Genomic_DNA"/>
</dbReference>
<feature type="transmembrane region" description="Helical" evidence="6">
    <location>
        <begin position="140"/>
        <end position="163"/>
    </location>
</feature>
<dbReference type="InterPro" id="IPR013525">
    <property type="entry name" value="ABC2_TM"/>
</dbReference>
<organism evidence="8 9">
    <name type="scientific">Allokutzneria multivorans</name>
    <dbReference type="NCBI Taxonomy" id="1142134"/>
    <lineage>
        <taxon>Bacteria</taxon>
        <taxon>Bacillati</taxon>
        <taxon>Actinomycetota</taxon>
        <taxon>Actinomycetes</taxon>
        <taxon>Pseudonocardiales</taxon>
        <taxon>Pseudonocardiaceae</taxon>
        <taxon>Allokutzneria</taxon>
    </lineage>
</organism>
<evidence type="ECO:0000256" key="2">
    <source>
        <dbReference type="ARBA" id="ARBA00022692"/>
    </source>
</evidence>
<feature type="transmembrane region" description="Helical" evidence="6">
    <location>
        <begin position="21"/>
        <end position="48"/>
    </location>
</feature>
<evidence type="ECO:0000313" key="8">
    <source>
        <dbReference type="EMBL" id="GAA4012406.1"/>
    </source>
</evidence>
<accession>A0ABP7SJS2</accession>
<dbReference type="Pfam" id="PF01061">
    <property type="entry name" value="ABC2_membrane"/>
    <property type="match status" value="1"/>
</dbReference>
<protein>
    <recommendedName>
        <fullName evidence="6">Transport permease protein</fullName>
    </recommendedName>
</protein>
<reference evidence="9" key="1">
    <citation type="journal article" date="2019" name="Int. J. Syst. Evol. Microbiol.">
        <title>The Global Catalogue of Microorganisms (GCM) 10K type strain sequencing project: providing services to taxonomists for standard genome sequencing and annotation.</title>
        <authorList>
            <consortium name="The Broad Institute Genomics Platform"/>
            <consortium name="The Broad Institute Genome Sequencing Center for Infectious Disease"/>
            <person name="Wu L."/>
            <person name="Ma J."/>
        </authorList>
    </citation>
    <scope>NUCLEOTIDE SEQUENCE [LARGE SCALE GENOMIC DNA]</scope>
    <source>
        <strain evidence="9">JCM 17342</strain>
    </source>
</reference>
<evidence type="ECO:0000256" key="3">
    <source>
        <dbReference type="ARBA" id="ARBA00022989"/>
    </source>
</evidence>
<comment type="similarity">
    <text evidence="6">Belongs to the ABC-2 integral membrane protein family.</text>
</comment>
<keyword evidence="6" id="KW-0813">Transport</keyword>
<keyword evidence="4 6" id="KW-0472">Membrane</keyword>
<evidence type="ECO:0000313" key="9">
    <source>
        <dbReference type="Proteomes" id="UP001501747"/>
    </source>
</evidence>
<evidence type="ECO:0000259" key="7">
    <source>
        <dbReference type="PROSITE" id="PS51012"/>
    </source>
</evidence>
<feature type="transmembrane region" description="Helical" evidence="6">
    <location>
        <begin position="104"/>
        <end position="128"/>
    </location>
</feature>
<dbReference type="PROSITE" id="PS51012">
    <property type="entry name" value="ABC_TM2"/>
    <property type="match status" value="1"/>
</dbReference>
<name>A0ABP7SJS2_9PSEU</name>
<keyword evidence="6" id="KW-1003">Cell membrane</keyword>
<gene>
    <name evidence="8" type="ORF">GCM10022247_38750</name>
</gene>
<keyword evidence="3 6" id="KW-1133">Transmembrane helix</keyword>
<dbReference type="PANTHER" id="PTHR43229:SF2">
    <property type="entry name" value="NODULATION PROTEIN J"/>
    <property type="match status" value="1"/>
</dbReference>
<dbReference type="PIRSF" id="PIRSF006648">
    <property type="entry name" value="DrrB"/>
    <property type="match status" value="1"/>
</dbReference>
<feature type="domain" description="ABC transmembrane type-2" evidence="7">
    <location>
        <begin position="24"/>
        <end position="253"/>
    </location>
</feature>
<keyword evidence="2 6" id="KW-0812">Transmembrane</keyword>
<dbReference type="Proteomes" id="UP001501747">
    <property type="component" value="Unassembled WGS sequence"/>
</dbReference>
<proteinExistence type="inferred from homology"/>
<keyword evidence="9" id="KW-1185">Reference proteome</keyword>
<dbReference type="PANTHER" id="PTHR43229">
    <property type="entry name" value="NODULATION PROTEIN J"/>
    <property type="match status" value="1"/>
</dbReference>
<keyword evidence="5" id="KW-0046">Antibiotic resistance</keyword>
<evidence type="ECO:0000256" key="5">
    <source>
        <dbReference type="ARBA" id="ARBA00023251"/>
    </source>
</evidence>
<evidence type="ECO:0000256" key="4">
    <source>
        <dbReference type="ARBA" id="ARBA00023136"/>
    </source>
</evidence>
<feature type="transmembrane region" description="Helical" evidence="6">
    <location>
        <begin position="60"/>
        <end position="83"/>
    </location>
</feature>
<dbReference type="InterPro" id="IPR000412">
    <property type="entry name" value="ABC_2_transport"/>
</dbReference>
<feature type="transmembrane region" description="Helical" evidence="6">
    <location>
        <begin position="170"/>
        <end position="189"/>
    </location>
</feature>
<sequence>MRDSIHDSVTMLRRNLLHARRYPSMTISTVAMPVLMLLLFVGVFGTALGTGIGSGNYVDYLAPGIILMAATSGSVATAVSVSVDMTEGIVNRFRTMAISRTSVLTGHVVGGVLQTMTSIAFVVGVALLLGFRPSAGPMEWLGVIGLLLAMTFAMTWLAAAFGLVAKGPEAASNAPMPLMFLPMLGSGFVPPERMPSGLRVFAEHQPFTPVIETLRGLLMGTPTSWGTAALALGWCALISLAGFLWARRAFSRAVAR</sequence>
<comment type="caution">
    <text evidence="8">The sequence shown here is derived from an EMBL/GenBank/DDBJ whole genome shotgun (WGS) entry which is preliminary data.</text>
</comment>
<feature type="transmembrane region" description="Helical" evidence="6">
    <location>
        <begin position="225"/>
        <end position="246"/>
    </location>
</feature>